<dbReference type="EMBL" id="FBWC01000014">
    <property type="protein sequence ID" value="CUX30924.1"/>
    <property type="molecule type" value="Genomic_DNA"/>
</dbReference>
<feature type="compositionally biased region" description="Basic residues" evidence="1">
    <location>
        <begin position="74"/>
        <end position="86"/>
    </location>
</feature>
<dbReference type="Proteomes" id="UP000191897">
    <property type="component" value="Unassembled WGS sequence"/>
</dbReference>
<proteinExistence type="predicted"/>
<feature type="region of interest" description="Disordered" evidence="1">
    <location>
        <begin position="67"/>
        <end position="86"/>
    </location>
</feature>
<organism evidence="2 3">
    <name type="scientific">Agrobacterium tumefaciens str. Kerr 14</name>
    <dbReference type="NCBI Taxonomy" id="1183424"/>
    <lineage>
        <taxon>Bacteria</taxon>
        <taxon>Pseudomonadati</taxon>
        <taxon>Pseudomonadota</taxon>
        <taxon>Alphaproteobacteria</taxon>
        <taxon>Hyphomicrobiales</taxon>
        <taxon>Rhizobiaceae</taxon>
        <taxon>Rhizobium/Agrobacterium group</taxon>
        <taxon>Agrobacterium</taxon>
        <taxon>Agrobacterium tumefaciens complex</taxon>
    </lineage>
</organism>
<sequence>MTGRVRLPRTPSNAAFAALVHARISTLTRLNPETEKGRRSDPSMSLVLFTDPGLFLNVPKARCLTPRAAPSKTHPFHCLHQRPKSH</sequence>
<evidence type="ECO:0000256" key="1">
    <source>
        <dbReference type="SAM" id="MobiDB-lite"/>
    </source>
</evidence>
<protein>
    <submittedName>
        <fullName evidence="2">Uncharacterized protein</fullName>
    </submittedName>
</protein>
<name>A0A1S7Q4H4_AGRTU</name>
<dbReference type="AlphaFoldDB" id="A0A1S7Q4H4"/>
<evidence type="ECO:0000313" key="2">
    <source>
        <dbReference type="EMBL" id="CUX30924.1"/>
    </source>
</evidence>
<gene>
    <name evidence="2" type="ORF">AGR4C_Cc50411</name>
</gene>
<reference evidence="2 3" key="1">
    <citation type="submission" date="2016-01" db="EMBL/GenBank/DDBJ databases">
        <authorList>
            <person name="Oliw E.H."/>
        </authorList>
    </citation>
    <scope>NUCLEOTIDE SEQUENCE [LARGE SCALE GENOMIC DNA]</scope>
    <source>
        <strain evidence="2 3">Kerr 14</strain>
    </source>
</reference>
<accession>A0A1S7Q4H4</accession>
<evidence type="ECO:0000313" key="3">
    <source>
        <dbReference type="Proteomes" id="UP000191897"/>
    </source>
</evidence>